<dbReference type="AlphaFoldDB" id="A0A9D1YBF9"/>
<dbReference type="InterPro" id="IPR029057">
    <property type="entry name" value="PRTase-like"/>
</dbReference>
<comment type="pathway">
    <text evidence="5">Purine metabolism; XMP biosynthesis via salvage pathway; XMP from xanthine: step 1/1.</text>
</comment>
<dbReference type="Pfam" id="PF00156">
    <property type="entry name" value="Pribosyltran"/>
    <property type="match status" value="1"/>
</dbReference>
<dbReference type="InterPro" id="IPR000836">
    <property type="entry name" value="PRTase_dom"/>
</dbReference>
<evidence type="ECO:0000256" key="6">
    <source>
        <dbReference type="NCBIfam" id="TIGR01744"/>
    </source>
</evidence>
<dbReference type="Proteomes" id="UP000823915">
    <property type="component" value="Unassembled WGS sequence"/>
</dbReference>
<evidence type="ECO:0000256" key="4">
    <source>
        <dbReference type="ARBA" id="ARBA00022726"/>
    </source>
</evidence>
<dbReference type="GO" id="GO:0000310">
    <property type="term" value="F:xanthine phosphoribosyltransferase activity"/>
    <property type="evidence" value="ECO:0007669"/>
    <property type="project" value="UniProtKB-UniRule"/>
</dbReference>
<dbReference type="SUPFAM" id="SSF53271">
    <property type="entry name" value="PRTase-like"/>
    <property type="match status" value="1"/>
</dbReference>
<sequence>MKLLEDRILRDGQVRPGQVLKVDSFLNHQLDVELLDRLGAEFYRLFREDRVTKILTIEASGIAVACLAARHFGVPVVFAKKAKSKNLDGDLYTAPVTSYTYGREYQITLAKKFLGQEDRVLLLDDFLANGKAMQGLLSVCHQAGCAVAGIGVCIEKGFQPGGKELRQAGYKLRSLATVEEMTEDSLTFRPQEE</sequence>
<dbReference type="HAMAP" id="MF_01184">
    <property type="entry name" value="XPRTase"/>
    <property type="match status" value="1"/>
</dbReference>
<dbReference type="PANTHER" id="PTHR43864:SF1">
    <property type="entry name" value="XANTHINE PHOSPHORIBOSYLTRANSFERASE"/>
    <property type="match status" value="1"/>
</dbReference>
<comment type="caution">
    <text evidence="8">The sequence shown here is derived from an EMBL/GenBank/DDBJ whole genome shotgun (WGS) entry which is preliminary data.</text>
</comment>
<dbReference type="PANTHER" id="PTHR43864">
    <property type="entry name" value="HYPOXANTHINE/GUANINE PHOSPHORIBOSYLTRANSFERASE"/>
    <property type="match status" value="1"/>
</dbReference>
<dbReference type="EC" id="2.4.2.22" evidence="5 6"/>
<protein>
    <recommendedName>
        <fullName evidence="5 6">Xanthine phosphoribosyltransferase</fullName>
        <shortName evidence="5">XPRTase</shortName>
        <ecNumber evidence="5 6">2.4.2.22</ecNumber>
    </recommendedName>
</protein>
<dbReference type="NCBIfam" id="NF006671">
    <property type="entry name" value="PRK09219.1"/>
    <property type="match status" value="1"/>
</dbReference>
<evidence type="ECO:0000259" key="7">
    <source>
        <dbReference type="Pfam" id="PF00156"/>
    </source>
</evidence>
<evidence type="ECO:0000313" key="9">
    <source>
        <dbReference type="Proteomes" id="UP000823915"/>
    </source>
</evidence>
<comment type="similarity">
    <text evidence="5">Belongs to the purine/pyrimidine phosphoribosyltransferase family. Xpt subfamily.</text>
</comment>
<dbReference type="NCBIfam" id="TIGR01744">
    <property type="entry name" value="XPRTase"/>
    <property type="match status" value="1"/>
</dbReference>
<keyword evidence="3 5" id="KW-0808">Transferase</keyword>
<keyword evidence="4 5" id="KW-0660">Purine salvage</keyword>
<name>A0A9D1YBF9_9FIRM</name>
<evidence type="ECO:0000256" key="3">
    <source>
        <dbReference type="ARBA" id="ARBA00022679"/>
    </source>
</evidence>
<evidence type="ECO:0000313" key="8">
    <source>
        <dbReference type="EMBL" id="HIY25709.1"/>
    </source>
</evidence>
<reference evidence="8" key="2">
    <citation type="submission" date="2021-04" db="EMBL/GenBank/DDBJ databases">
        <authorList>
            <person name="Gilroy R."/>
        </authorList>
    </citation>
    <scope>NUCLEOTIDE SEQUENCE</scope>
    <source>
        <strain evidence="8">1282</strain>
    </source>
</reference>
<reference evidence="8" key="1">
    <citation type="journal article" date="2021" name="PeerJ">
        <title>Extensive microbial diversity within the chicken gut microbiome revealed by metagenomics and culture.</title>
        <authorList>
            <person name="Gilroy R."/>
            <person name="Ravi A."/>
            <person name="Getino M."/>
            <person name="Pursley I."/>
            <person name="Horton D.L."/>
            <person name="Alikhan N.F."/>
            <person name="Baker D."/>
            <person name="Gharbi K."/>
            <person name="Hall N."/>
            <person name="Watson M."/>
            <person name="Adriaenssens E.M."/>
            <person name="Foster-Nyarko E."/>
            <person name="Jarju S."/>
            <person name="Secka A."/>
            <person name="Antonio M."/>
            <person name="Oren A."/>
            <person name="Chaudhuri R.R."/>
            <person name="La Ragione R."/>
            <person name="Hildebrand F."/>
            <person name="Pallen M.J."/>
        </authorList>
    </citation>
    <scope>NUCLEOTIDE SEQUENCE</scope>
    <source>
        <strain evidence="8">1282</strain>
    </source>
</reference>
<dbReference type="GO" id="GO:0006166">
    <property type="term" value="P:purine ribonucleoside salvage"/>
    <property type="evidence" value="ECO:0007669"/>
    <property type="project" value="UniProtKB-KW"/>
</dbReference>
<feature type="binding site" evidence="5">
    <location>
        <position position="27"/>
    </location>
    <ligand>
        <name>xanthine</name>
        <dbReference type="ChEBI" id="CHEBI:17712"/>
    </ligand>
</feature>
<proteinExistence type="inferred from homology"/>
<evidence type="ECO:0000256" key="5">
    <source>
        <dbReference type="HAMAP-Rule" id="MF_01184"/>
    </source>
</evidence>
<dbReference type="Gene3D" id="3.40.50.2020">
    <property type="match status" value="1"/>
</dbReference>
<comment type="catalytic activity">
    <reaction evidence="5">
        <text>XMP + diphosphate = xanthine + 5-phospho-alpha-D-ribose 1-diphosphate</text>
        <dbReference type="Rhea" id="RHEA:10800"/>
        <dbReference type="ChEBI" id="CHEBI:17712"/>
        <dbReference type="ChEBI" id="CHEBI:33019"/>
        <dbReference type="ChEBI" id="CHEBI:57464"/>
        <dbReference type="ChEBI" id="CHEBI:58017"/>
        <dbReference type="EC" id="2.4.2.22"/>
    </reaction>
</comment>
<keyword evidence="2 5" id="KW-0328">Glycosyltransferase</keyword>
<accession>A0A9D1YBF9</accession>
<comment type="subcellular location">
    <subcellularLocation>
        <location evidence="5">Cytoplasm</location>
    </subcellularLocation>
</comment>
<evidence type="ECO:0000256" key="1">
    <source>
        <dbReference type="ARBA" id="ARBA00022490"/>
    </source>
</evidence>
<evidence type="ECO:0000256" key="2">
    <source>
        <dbReference type="ARBA" id="ARBA00022676"/>
    </source>
</evidence>
<dbReference type="InterPro" id="IPR010079">
    <property type="entry name" value="Xanthine_PRibTrfase"/>
</dbReference>
<dbReference type="CDD" id="cd06223">
    <property type="entry name" value="PRTases_typeI"/>
    <property type="match status" value="1"/>
</dbReference>
<organism evidence="8 9">
    <name type="scientific">Candidatus Acutalibacter pullistercoris</name>
    <dbReference type="NCBI Taxonomy" id="2838418"/>
    <lineage>
        <taxon>Bacteria</taxon>
        <taxon>Bacillati</taxon>
        <taxon>Bacillota</taxon>
        <taxon>Clostridia</taxon>
        <taxon>Eubacteriales</taxon>
        <taxon>Acutalibacteraceae</taxon>
        <taxon>Acutalibacter</taxon>
    </lineage>
</organism>
<feature type="binding site" evidence="5">
    <location>
        <position position="20"/>
    </location>
    <ligand>
        <name>xanthine</name>
        <dbReference type="ChEBI" id="CHEBI:17712"/>
    </ligand>
</feature>
<gene>
    <name evidence="5" type="primary">xpt</name>
    <name evidence="8" type="ORF">H9838_00870</name>
</gene>
<dbReference type="GO" id="GO:0046110">
    <property type="term" value="P:xanthine metabolic process"/>
    <property type="evidence" value="ECO:0007669"/>
    <property type="project" value="UniProtKB-UniRule"/>
</dbReference>
<feature type="binding site" evidence="5">
    <location>
        <begin position="128"/>
        <end position="132"/>
    </location>
    <ligand>
        <name>5-phospho-alpha-D-ribose 1-diphosphate</name>
        <dbReference type="ChEBI" id="CHEBI:58017"/>
    </ligand>
</feature>
<dbReference type="InterPro" id="IPR050118">
    <property type="entry name" value="Pur/Pyrimidine_PRTase"/>
</dbReference>
<comment type="function">
    <text evidence="5">Converts the preformed base xanthine, a product of nucleic acid breakdown, to xanthosine 5'-monophosphate (XMP), so it can be reused for RNA or DNA synthesis.</text>
</comment>
<keyword evidence="1 5" id="KW-0963">Cytoplasm</keyword>
<dbReference type="GO" id="GO:0005737">
    <property type="term" value="C:cytoplasm"/>
    <property type="evidence" value="ECO:0007669"/>
    <property type="project" value="UniProtKB-SubCell"/>
</dbReference>
<feature type="domain" description="Phosphoribosyltransferase" evidence="7">
    <location>
        <begin position="23"/>
        <end position="157"/>
    </location>
</feature>
<dbReference type="GO" id="GO:0032265">
    <property type="term" value="P:XMP salvage"/>
    <property type="evidence" value="ECO:0007669"/>
    <property type="project" value="UniProtKB-UniRule"/>
</dbReference>
<comment type="subunit">
    <text evidence="5">Homodimer.</text>
</comment>
<feature type="binding site" evidence="5">
    <location>
        <position position="156"/>
    </location>
    <ligand>
        <name>xanthine</name>
        <dbReference type="ChEBI" id="CHEBI:17712"/>
    </ligand>
</feature>
<dbReference type="EMBL" id="DXDU01000010">
    <property type="protein sequence ID" value="HIY25709.1"/>
    <property type="molecule type" value="Genomic_DNA"/>
</dbReference>